<reference evidence="2" key="1">
    <citation type="submission" date="2020-07" db="EMBL/GenBank/DDBJ databases">
        <authorList>
            <person name="Lin J."/>
        </authorList>
    </citation>
    <scope>NUCLEOTIDE SEQUENCE</scope>
</reference>
<dbReference type="AlphaFoldDB" id="A0A6V7Q5U5"/>
<protein>
    <submittedName>
        <fullName evidence="2">Uncharacterized protein</fullName>
    </submittedName>
</protein>
<evidence type="ECO:0000313" key="2">
    <source>
        <dbReference type="EMBL" id="CAD1838569.1"/>
    </source>
</evidence>
<dbReference type="EMBL" id="LR862133">
    <property type="protein sequence ID" value="CAD1838569.1"/>
    <property type="molecule type" value="Genomic_DNA"/>
</dbReference>
<proteinExistence type="predicted"/>
<gene>
    <name evidence="2" type="ORF">CB5_LOCUS21780</name>
</gene>
<organism evidence="2">
    <name type="scientific">Ananas comosus var. bracteatus</name>
    <name type="common">red pineapple</name>
    <dbReference type="NCBI Taxonomy" id="296719"/>
    <lineage>
        <taxon>Eukaryota</taxon>
        <taxon>Viridiplantae</taxon>
        <taxon>Streptophyta</taxon>
        <taxon>Embryophyta</taxon>
        <taxon>Tracheophyta</taxon>
        <taxon>Spermatophyta</taxon>
        <taxon>Magnoliopsida</taxon>
        <taxon>Liliopsida</taxon>
        <taxon>Poales</taxon>
        <taxon>Bromeliaceae</taxon>
        <taxon>Bromelioideae</taxon>
        <taxon>Ananas</taxon>
    </lineage>
</organism>
<sequence>MGGNEARLLPTVADWPAFGDRFRVRAEPGSVCRGSPIASVDEQSESVTNASFGPGGSSSSLGWPYPLGTMSIVLIPRCFGGFQRHKVDIVLRRCYRGVMSSLMASITPD</sequence>
<evidence type="ECO:0000256" key="1">
    <source>
        <dbReference type="SAM" id="MobiDB-lite"/>
    </source>
</evidence>
<feature type="region of interest" description="Disordered" evidence="1">
    <location>
        <begin position="35"/>
        <end position="58"/>
    </location>
</feature>
<accession>A0A6V7Q5U5</accession>
<name>A0A6V7Q5U5_ANACO</name>